<feature type="transmembrane region" description="Helical" evidence="1">
    <location>
        <begin position="263"/>
        <end position="285"/>
    </location>
</feature>
<feature type="signal peptide" evidence="2">
    <location>
        <begin position="1"/>
        <end position="20"/>
    </location>
</feature>
<evidence type="ECO:0000313" key="4">
    <source>
        <dbReference type="Proteomes" id="UP000019384"/>
    </source>
</evidence>
<dbReference type="GeneID" id="34522124"/>
<name>W6MQ00_9ASCO</name>
<sequence>MFRYTRYIIHLLLTCTLVSASYSYAEQRRFNAGLKSNHATKMDGEVSDYDFPAFFVSRQLQQVIELKVDKFENYKNEVEDYLNEDLTPWYIDILVLTKQDLEIIKLDKDIRRDVKLPYDSDRRYWYSTYETDITVNPDVEQYSLDEVLAKNLNQSLISSFTLSPENLVGQHPLGSPGNYCIIADFHCPKNNMFAYVYVTFRDSHGELNRDDYKYMHIYFAIGLIYMICSFLYSYYVSFWSLFRNKSFSVIIGPKHKMKNGETQVWILMYMVGTSLYYFLEAIRLYKLNMADPYKPNFLAACLRIASRILANVLSSWALYNLMLMSLGFTFSSGLPNRLFSLQMIRESFSSFSAAVTFYMVSPGDDNPTLLGTFLRLGNMALVAAFFSNGLYRLLLVSSGSPVSSESTIQLLFQFVRWTTIGNVIIGSASALFPIYRDGREVVGSVFVTGKNWIMFIYFPYFLLKTYSELCSHGRKPIANRFMATAILILMPVAYDVFKSILDIPIPPVLWRMIRGYRITELILLSMGFLLVTIERSRSIRHILHLVATLIVAFLWKDTILEPEKVIKEE</sequence>
<feature type="transmembrane region" description="Helical" evidence="1">
    <location>
        <begin position="481"/>
        <end position="501"/>
    </location>
</feature>
<feature type="transmembrane region" description="Helical" evidence="1">
    <location>
        <begin position="217"/>
        <end position="242"/>
    </location>
</feature>
<evidence type="ECO:0000313" key="3">
    <source>
        <dbReference type="EMBL" id="CDK28746.1"/>
    </source>
</evidence>
<feature type="chain" id="PRO_5004878803" description="Cas1p 10 TM acyl transferase domain-containing protein" evidence="2">
    <location>
        <begin position="21"/>
        <end position="569"/>
    </location>
</feature>
<evidence type="ECO:0008006" key="5">
    <source>
        <dbReference type="Google" id="ProtNLM"/>
    </source>
</evidence>
<feature type="transmembrane region" description="Helical" evidence="1">
    <location>
        <begin position="513"/>
        <end position="531"/>
    </location>
</feature>
<dbReference type="AlphaFoldDB" id="W6MQ00"/>
<evidence type="ECO:0000256" key="1">
    <source>
        <dbReference type="SAM" id="Phobius"/>
    </source>
</evidence>
<dbReference type="RefSeq" id="XP_022460736.1">
    <property type="nucleotide sequence ID" value="XM_022601496.1"/>
</dbReference>
<evidence type="ECO:0000256" key="2">
    <source>
        <dbReference type="SAM" id="SignalP"/>
    </source>
</evidence>
<feature type="transmembrane region" description="Helical" evidence="1">
    <location>
        <begin position="373"/>
        <end position="394"/>
    </location>
</feature>
<reference evidence="3" key="2">
    <citation type="submission" date="2014-02" db="EMBL/GenBank/DDBJ databases">
        <title>Complete DNA sequence of /Kuraishia capsulata/ illustrates novel genomic features among budding yeasts (/Saccharomycotina/).</title>
        <authorList>
            <person name="Morales L."/>
            <person name="Noel B."/>
            <person name="Porcel B."/>
            <person name="Marcet-Houben M."/>
            <person name="Hullo M-F."/>
            <person name="Sacerdot C."/>
            <person name="Tekaia F."/>
            <person name="Leh-Louis V."/>
            <person name="Despons L."/>
            <person name="Khanna V."/>
            <person name="Aury J-M."/>
            <person name="Barbe V."/>
            <person name="Couloux A."/>
            <person name="Labadie K."/>
            <person name="Pelletier E."/>
            <person name="Souciet J-L."/>
            <person name="Boekhout T."/>
            <person name="Gabaldon T."/>
            <person name="Wincker P."/>
            <person name="Dujon B."/>
        </authorList>
    </citation>
    <scope>NUCLEOTIDE SEQUENCE</scope>
    <source>
        <strain evidence="3">CBS 1993</strain>
    </source>
</reference>
<feature type="transmembrane region" description="Helical" evidence="1">
    <location>
        <begin position="441"/>
        <end position="460"/>
    </location>
</feature>
<accession>W6MQ00</accession>
<feature type="transmembrane region" description="Helical" evidence="1">
    <location>
        <begin position="297"/>
        <end position="322"/>
    </location>
</feature>
<keyword evidence="4" id="KW-1185">Reference proteome</keyword>
<keyword evidence="1" id="KW-1133">Transmembrane helix</keyword>
<gene>
    <name evidence="3" type="ORF">KUCA_T00004730001</name>
</gene>
<protein>
    <recommendedName>
        <fullName evidence="5">Cas1p 10 TM acyl transferase domain-containing protein</fullName>
    </recommendedName>
</protein>
<feature type="transmembrane region" description="Helical" evidence="1">
    <location>
        <begin position="414"/>
        <end position="435"/>
    </location>
</feature>
<organism evidence="3 4">
    <name type="scientific">Kuraishia capsulata CBS 1993</name>
    <dbReference type="NCBI Taxonomy" id="1382522"/>
    <lineage>
        <taxon>Eukaryota</taxon>
        <taxon>Fungi</taxon>
        <taxon>Dikarya</taxon>
        <taxon>Ascomycota</taxon>
        <taxon>Saccharomycotina</taxon>
        <taxon>Pichiomycetes</taxon>
        <taxon>Pichiales</taxon>
        <taxon>Pichiaceae</taxon>
        <taxon>Kuraishia</taxon>
    </lineage>
</organism>
<dbReference type="STRING" id="1382522.W6MQ00"/>
<dbReference type="Proteomes" id="UP000019384">
    <property type="component" value="Unassembled WGS sequence"/>
</dbReference>
<keyword evidence="1" id="KW-0472">Membrane</keyword>
<keyword evidence="1" id="KW-0812">Transmembrane</keyword>
<dbReference type="EMBL" id="HG793129">
    <property type="protein sequence ID" value="CDK28746.1"/>
    <property type="molecule type" value="Genomic_DNA"/>
</dbReference>
<dbReference type="HOGENOM" id="CLU_580118_0_0_1"/>
<reference evidence="3" key="1">
    <citation type="submission" date="2013-12" db="EMBL/GenBank/DDBJ databases">
        <authorList>
            <person name="Genoscope - CEA"/>
        </authorList>
    </citation>
    <scope>NUCLEOTIDE SEQUENCE</scope>
    <source>
        <strain evidence="3">CBS 1993</strain>
    </source>
</reference>
<dbReference type="OrthoDB" id="3996329at2759"/>
<proteinExistence type="predicted"/>
<keyword evidence="2" id="KW-0732">Signal</keyword>